<dbReference type="NCBIfam" id="NF000818">
    <property type="entry name" value="PRK00062.1"/>
    <property type="match status" value="1"/>
</dbReference>
<sequence>MTENSGWWARAQEVLPGGVNSPVRSFRGVGGEPFFVDKGEGAYLVSDQGKRYCDYVMGYGPLILGHAHPQVVEAVRAQALLGLSYGTPTHREVLMGERIRSAIASMELVRLVNSGTEATMSALRVARGVTGRRLVVKFTGSYHGHHDSLIIKAGSGAATLGVPDSAGVPEEIAQLTMTVPYNDIDALREVFREHGRNIAAVIAEPVAGNMGTVPPVPGFLETIRELTQEYGALWVSDEVMTGFRVTYGSVAESRGLEPDLITLAKVIGAGMPVGAYGGKRQYMELVAPLGAVYQAGTFSGNAVAMAAGLAQLSVVGEPHFYETLTQRTTRLAEGLKERARRHGIEVSVNQAGAMMTLFFNGQSPTNFDEVAASDHERYRRFFHGMLERGIFFPPSGYETCFPSWAHTDADIDMTVQAADAVFRQL</sequence>
<comment type="subcellular location">
    <subcellularLocation>
        <location evidence="8">Cytoplasm</location>
    </subcellularLocation>
</comment>
<dbReference type="Gene3D" id="3.40.640.10">
    <property type="entry name" value="Type I PLP-dependent aspartate aminotransferase-like (Major domain)"/>
    <property type="match status" value="1"/>
</dbReference>
<dbReference type="InterPro" id="IPR015424">
    <property type="entry name" value="PyrdxlP-dep_Trfase"/>
</dbReference>
<dbReference type="InterPro" id="IPR015422">
    <property type="entry name" value="PyrdxlP-dep_Trfase_small"/>
</dbReference>
<name>A0A7Y0Q3E5_9FIRM</name>
<dbReference type="Proteomes" id="UP000533476">
    <property type="component" value="Unassembled WGS sequence"/>
</dbReference>
<organism evidence="9 10">
    <name type="scientific">Sulfobacillus harzensis</name>
    <dbReference type="NCBI Taxonomy" id="2729629"/>
    <lineage>
        <taxon>Bacteria</taxon>
        <taxon>Bacillati</taxon>
        <taxon>Bacillota</taxon>
        <taxon>Clostridia</taxon>
        <taxon>Eubacteriales</taxon>
        <taxon>Clostridiales Family XVII. Incertae Sedis</taxon>
        <taxon>Sulfobacillus</taxon>
    </lineage>
</organism>
<dbReference type="SUPFAM" id="SSF53383">
    <property type="entry name" value="PLP-dependent transferases"/>
    <property type="match status" value="1"/>
</dbReference>
<comment type="similarity">
    <text evidence="4 8">Belongs to the class-III pyridoxal-phosphate-dependent aminotransferase family. HemL subfamily.</text>
</comment>
<dbReference type="HAMAP" id="MF_00375">
    <property type="entry name" value="HemL_aminotrans_3"/>
    <property type="match status" value="1"/>
</dbReference>
<gene>
    <name evidence="8 9" type="primary">hemL</name>
    <name evidence="9" type="ORF">HIJ39_07090</name>
</gene>
<evidence type="ECO:0000256" key="3">
    <source>
        <dbReference type="ARBA" id="ARBA00004819"/>
    </source>
</evidence>
<dbReference type="AlphaFoldDB" id="A0A7Y0Q3E5"/>
<comment type="pathway">
    <text evidence="3">Porphyrin-containing compound metabolism; protoporphyrin-IX biosynthesis; 5-aminolevulinate from L-glutamyl-tRNA(Glu): step 2/2.</text>
</comment>
<evidence type="ECO:0000256" key="4">
    <source>
        <dbReference type="ARBA" id="ARBA00008981"/>
    </source>
</evidence>
<comment type="catalytic activity">
    <reaction evidence="1 8">
        <text>(S)-4-amino-5-oxopentanoate = 5-aminolevulinate</text>
        <dbReference type="Rhea" id="RHEA:14265"/>
        <dbReference type="ChEBI" id="CHEBI:57501"/>
        <dbReference type="ChEBI" id="CHEBI:356416"/>
        <dbReference type="EC" id="5.4.3.8"/>
    </reaction>
</comment>
<dbReference type="Gene3D" id="3.90.1150.10">
    <property type="entry name" value="Aspartate Aminotransferase, domain 1"/>
    <property type="match status" value="1"/>
</dbReference>
<dbReference type="GO" id="GO:0005737">
    <property type="term" value="C:cytoplasm"/>
    <property type="evidence" value="ECO:0007669"/>
    <property type="project" value="UniProtKB-SubCell"/>
</dbReference>
<keyword evidence="7 8" id="KW-0627">Porphyrin biosynthesis</keyword>
<keyword evidence="6 8" id="KW-0413">Isomerase</keyword>
<reference evidence="9 10" key="1">
    <citation type="submission" date="2020-04" db="EMBL/GenBank/DDBJ databases">
        <authorList>
            <person name="Zhang R."/>
            <person name="Schippers A."/>
        </authorList>
    </citation>
    <scope>NUCLEOTIDE SEQUENCE [LARGE SCALE GENOMIC DNA]</scope>
    <source>
        <strain evidence="9 10">DSM 109850</strain>
    </source>
</reference>
<dbReference type="EC" id="5.4.3.8" evidence="8"/>
<evidence type="ECO:0000256" key="8">
    <source>
        <dbReference type="HAMAP-Rule" id="MF_00375"/>
    </source>
</evidence>
<keyword evidence="5 8" id="KW-0663">Pyridoxal phosphate</keyword>
<accession>A0A7Y0Q3E5</accession>
<dbReference type="PANTHER" id="PTHR43713:SF3">
    <property type="entry name" value="GLUTAMATE-1-SEMIALDEHYDE 2,1-AMINOMUTASE 1, CHLOROPLASTIC-RELATED"/>
    <property type="match status" value="1"/>
</dbReference>
<comment type="cofactor">
    <cofactor evidence="2 8">
        <name>pyridoxal 5'-phosphate</name>
        <dbReference type="ChEBI" id="CHEBI:597326"/>
    </cofactor>
</comment>
<dbReference type="GO" id="GO:0006782">
    <property type="term" value="P:protoporphyrinogen IX biosynthetic process"/>
    <property type="evidence" value="ECO:0007669"/>
    <property type="project" value="UniProtKB-UniRule"/>
</dbReference>
<dbReference type="GO" id="GO:0030170">
    <property type="term" value="F:pyridoxal phosphate binding"/>
    <property type="evidence" value="ECO:0007669"/>
    <property type="project" value="InterPro"/>
</dbReference>
<dbReference type="EMBL" id="JABBVZ010000017">
    <property type="protein sequence ID" value="NMP22114.1"/>
    <property type="molecule type" value="Genomic_DNA"/>
</dbReference>
<dbReference type="GO" id="GO:0008483">
    <property type="term" value="F:transaminase activity"/>
    <property type="evidence" value="ECO:0007669"/>
    <property type="project" value="InterPro"/>
</dbReference>
<proteinExistence type="inferred from homology"/>
<dbReference type="Pfam" id="PF00202">
    <property type="entry name" value="Aminotran_3"/>
    <property type="match status" value="1"/>
</dbReference>
<dbReference type="InterPro" id="IPR005814">
    <property type="entry name" value="Aminotrans_3"/>
</dbReference>
<dbReference type="GO" id="GO:0042286">
    <property type="term" value="F:glutamate-1-semialdehyde 2,1-aminomutase activity"/>
    <property type="evidence" value="ECO:0007669"/>
    <property type="project" value="UniProtKB-UniRule"/>
</dbReference>
<comment type="caution">
    <text evidence="9">The sequence shown here is derived from an EMBL/GenBank/DDBJ whole genome shotgun (WGS) entry which is preliminary data.</text>
</comment>
<protein>
    <recommendedName>
        <fullName evidence="8">Glutamate-1-semialdehyde 2,1-aminomutase</fullName>
        <shortName evidence="8">GSA</shortName>
        <ecNumber evidence="8">5.4.3.8</ecNumber>
    </recommendedName>
    <alternativeName>
        <fullName evidence="8">Glutamate-1-semialdehyde aminotransferase</fullName>
        <shortName evidence="8">GSA-AT</shortName>
    </alternativeName>
</protein>
<dbReference type="RefSeq" id="WP_169098132.1">
    <property type="nucleotide sequence ID" value="NZ_JABBVZ010000017.1"/>
</dbReference>
<dbReference type="PANTHER" id="PTHR43713">
    <property type="entry name" value="GLUTAMATE-1-SEMIALDEHYDE 2,1-AMINOMUTASE"/>
    <property type="match status" value="1"/>
</dbReference>
<dbReference type="FunFam" id="3.40.640.10:FF:000021">
    <property type="entry name" value="Glutamate-1-semialdehyde 2,1-aminomutase"/>
    <property type="match status" value="1"/>
</dbReference>
<dbReference type="InterPro" id="IPR015421">
    <property type="entry name" value="PyrdxlP-dep_Trfase_major"/>
</dbReference>
<dbReference type="NCBIfam" id="TIGR00713">
    <property type="entry name" value="hemL"/>
    <property type="match status" value="1"/>
</dbReference>
<evidence type="ECO:0000256" key="5">
    <source>
        <dbReference type="ARBA" id="ARBA00022898"/>
    </source>
</evidence>
<evidence type="ECO:0000313" key="9">
    <source>
        <dbReference type="EMBL" id="NMP22114.1"/>
    </source>
</evidence>
<dbReference type="CDD" id="cd00610">
    <property type="entry name" value="OAT_like"/>
    <property type="match status" value="1"/>
</dbReference>
<evidence type="ECO:0000256" key="7">
    <source>
        <dbReference type="ARBA" id="ARBA00023244"/>
    </source>
</evidence>
<evidence type="ECO:0000256" key="2">
    <source>
        <dbReference type="ARBA" id="ARBA00001933"/>
    </source>
</evidence>
<dbReference type="InterPro" id="IPR004639">
    <property type="entry name" value="4pyrrol_synth_GluAld_NH2Trfase"/>
</dbReference>
<feature type="modified residue" description="N6-(pyridoxal phosphate)lysine" evidence="8">
    <location>
        <position position="265"/>
    </location>
</feature>
<evidence type="ECO:0000256" key="6">
    <source>
        <dbReference type="ARBA" id="ARBA00023235"/>
    </source>
</evidence>
<keyword evidence="8" id="KW-0963">Cytoplasm</keyword>
<dbReference type="UniPathway" id="UPA00251">
    <property type="reaction ID" value="UER00317"/>
</dbReference>
<comment type="subunit">
    <text evidence="8">Homodimer.</text>
</comment>
<evidence type="ECO:0000256" key="1">
    <source>
        <dbReference type="ARBA" id="ARBA00001579"/>
    </source>
</evidence>
<keyword evidence="10" id="KW-1185">Reference proteome</keyword>
<evidence type="ECO:0000313" key="10">
    <source>
        <dbReference type="Proteomes" id="UP000533476"/>
    </source>
</evidence>